<reference evidence="3 4" key="1">
    <citation type="submission" date="2014-08" db="EMBL/GenBank/DDBJ databases">
        <title>Comparative genomics of the Paenibacillus odorifer group.</title>
        <authorList>
            <person name="den Bakker H.C."/>
            <person name="Tsai Y.-C."/>
            <person name="Martin N."/>
            <person name="Korlach J."/>
            <person name="Wiedmann M."/>
        </authorList>
    </citation>
    <scope>NUCLEOTIDE SEQUENCE [LARGE SCALE GENOMIC DNA]</scope>
    <source>
        <strain evidence="3 4">DSM 1735</strain>
    </source>
</reference>
<proteinExistence type="predicted"/>
<feature type="domain" description="Tail spike" evidence="1">
    <location>
        <begin position="115"/>
        <end position="360"/>
    </location>
</feature>
<dbReference type="eggNOG" id="ENOG502ZCIV">
    <property type="taxonomic scope" value="Bacteria"/>
</dbReference>
<dbReference type="OrthoDB" id="2548468at2"/>
<feature type="domain" description="Prophage endopeptidase tail N-terminal" evidence="2">
    <location>
        <begin position="8"/>
        <end position="87"/>
    </location>
</feature>
<organism evidence="3 4">
    <name type="scientific">Paenibacillus durus</name>
    <name type="common">Paenibacillus azotofixans</name>
    <dbReference type="NCBI Taxonomy" id="44251"/>
    <lineage>
        <taxon>Bacteria</taxon>
        <taxon>Bacillati</taxon>
        <taxon>Bacillota</taxon>
        <taxon>Bacilli</taxon>
        <taxon>Bacillales</taxon>
        <taxon>Paenibacillaceae</taxon>
        <taxon>Paenibacillus</taxon>
    </lineage>
</organism>
<dbReference type="Pfam" id="PF18994">
    <property type="entry name" value="Prophage_tailD1"/>
    <property type="match status" value="1"/>
</dbReference>
<evidence type="ECO:0000259" key="2">
    <source>
        <dbReference type="Pfam" id="PF18994"/>
    </source>
</evidence>
<gene>
    <name evidence="3" type="ORF">PDUR_18125</name>
</gene>
<evidence type="ECO:0000313" key="4">
    <source>
        <dbReference type="Proteomes" id="UP000029409"/>
    </source>
</evidence>
<sequence length="746" mass="79574">MTQYLQSYDKNRQRIGVLVDAYDITRTRRINADYSLTFSVPMTSADYREKLPLKGHVMDERGQYYVINSRQRTRDGRKLTAQISCSHVMFKLADYKFPYASYIDEAYGIHITQLTALIQSVTGGRFVFSVDDTFDLVDVKDFGRGNCLEALNYVINAFGAEVDPDNFTLHLRKRTGNASAALQYRVGKNIVSSTLTDSGESLCTRLFAEMKDSRTWIGQPASILTAEERARLEAIPGAIVNGVLQVNYLVSPYASVWTSDSVPFYDDVLSEQDVTDPLKLLEAARKRLAERDVPALEVSVSAADLFKLDKTEPAPGLGDTVTLIDPDMELSGITARITELTEYPYARDQHSQVTVANVMRRDYAQIIADLEAGRRAVESVFSGGRIRAEAFEEFARLAVNEVNASKTQVKYDTRGIVLQSTADADDLVLLTSNGIVISTDGGATARTAITANGIAAEQVIGQFGNFVSMLIGSGNNVTQINTNGIAAGHSDFNSAPFRVDMQGNVTANRLTANSANIFSSNFTNGAITGSSINVGNGVFTVDSSGNMRATSGEFSGFISASSITGTNISGGTITGAAIQTATSTRKIVLNADGLRSFDGSGTRRISIDTNDGFGTQELRFYGATGGKSGVVSGSDGRLNVAASSGLLVLAGPTVVLGGEANVEDFPITHTVAVGSGVSAFDFNGVPVANFTALDALAGDVSTLSAALSNKADRSIAATNITFDPSTRNLKMFSATGAQLAIVNIPA</sequence>
<dbReference type="STRING" id="44251.PDUR_18125"/>
<dbReference type="AlphaFoldDB" id="A0A089HS95"/>
<dbReference type="KEGG" id="pdu:PDUR_18125"/>
<dbReference type="RefSeq" id="WP_042207428.1">
    <property type="nucleotide sequence ID" value="NZ_CP009288.1"/>
</dbReference>
<dbReference type="InterPro" id="IPR010572">
    <property type="entry name" value="Tail_dom"/>
</dbReference>
<evidence type="ECO:0008006" key="5">
    <source>
        <dbReference type="Google" id="ProtNLM"/>
    </source>
</evidence>
<dbReference type="Proteomes" id="UP000029409">
    <property type="component" value="Chromosome"/>
</dbReference>
<evidence type="ECO:0000313" key="3">
    <source>
        <dbReference type="EMBL" id="AIQ13625.1"/>
    </source>
</evidence>
<dbReference type="Gene3D" id="3.55.50.40">
    <property type="match status" value="1"/>
</dbReference>
<accession>A0A089HS95</accession>
<dbReference type="EMBL" id="CP009288">
    <property type="protein sequence ID" value="AIQ13625.1"/>
    <property type="molecule type" value="Genomic_DNA"/>
</dbReference>
<dbReference type="Pfam" id="PF06605">
    <property type="entry name" value="Prophage_tail"/>
    <property type="match status" value="1"/>
</dbReference>
<protein>
    <recommendedName>
        <fullName evidence="5">Prophage tail endopeptidase domain-containing protein</fullName>
    </recommendedName>
</protein>
<name>A0A089HS95_PAEDU</name>
<keyword evidence="4" id="KW-1185">Reference proteome</keyword>
<evidence type="ECO:0000259" key="1">
    <source>
        <dbReference type="Pfam" id="PF06605"/>
    </source>
</evidence>
<dbReference type="InterPro" id="IPR044051">
    <property type="entry name" value="Prophage_tail_N"/>
</dbReference>